<dbReference type="Proteomes" id="UP000235786">
    <property type="component" value="Unassembled WGS sequence"/>
</dbReference>
<reference evidence="2 3" key="1">
    <citation type="submission" date="2016-04" db="EMBL/GenBank/DDBJ databases">
        <title>A degradative enzymes factory behind the ericoid mycorrhizal symbiosis.</title>
        <authorList>
            <consortium name="DOE Joint Genome Institute"/>
            <person name="Martino E."/>
            <person name="Morin E."/>
            <person name="Grelet G."/>
            <person name="Kuo A."/>
            <person name="Kohler A."/>
            <person name="Daghino S."/>
            <person name="Barry K."/>
            <person name="Choi C."/>
            <person name="Cichocki N."/>
            <person name="Clum A."/>
            <person name="Copeland A."/>
            <person name="Hainaut M."/>
            <person name="Haridas S."/>
            <person name="Labutti K."/>
            <person name="Lindquist E."/>
            <person name="Lipzen A."/>
            <person name="Khouja H.-R."/>
            <person name="Murat C."/>
            <person name="Ohm R."/>
            <person name="Olson A."/>
            <person name="Spatafora J."/>
            <person name="Veneault-Fourrey C."/>
            <person name="Henrissat B."/>
            <person name="Grigoriev I."/>
            <person name="Martin F."/>
            <person name="Perotto S."/>
        </authorList>
    </citation>
    <scope>NUCLEOTIDE SEQUENCE [LARGE SCALE GENOMIC DNA]</scope>
    <source>
        <strain evidence="2 3">F</strain>
    </source>
</reference>
<feature type="region of interest" description="Disordered" evidence="1">
    <location>
        <begin position="420"/>
        <end position="442"/>
    </location>
</feature>
<dbReference type="EMBL" id="KZ613939">
    <property type="protein sequence ID" value="PMD46342.1"/>
    <property type="molecule type" value="Genomic_DNA"/>
</dbReference>
<gene>
    <name evidence="2" type="ORF">L207DRAFT_210953</name>
</gene>
<protein>
    <submittedName>
        <fullName evidence="2">Uncharacterized protein</fullName>
    </submittedName>
</protein>
<feature type="region of interest" description="Disordered" evidence="1">
    <location>
        <begin position="1"/>
        <end position="26"/>
    </location>
</feature>
<feature type="region of interest" description="Disordered" evidence="1">
    <location>
        <begin position="198"/>
        <end position="247"/>
    </location>
</feature>
<feature type="region of interest" description="Disordered" evidence="1">
    <location>
        <begin position="320"/>
        <end position="369"/>
    </location>
</feature>
<dbReference type="AlphaFoldDB" id="A0A2J6S6E5"/>
<evidence type="ECO:0000313" key="3">
    <source>
        <dbReference type="Proteomes" id="UP000235786"/>
    </source>
</evidence>
<feature type="compositionally biased region" description="Polar residues" evidence="1">
    <location>
        <begin position="198"/>
        <end position="209"/>
    </location>
</feature>
<accession>A0A2J6S6E5</accession>
<evidence type="ECO:0000256" key="1">
    <source>
        <dbReference type="SAM" id="MobiDB-lite"/>
    </source>
</evidence>
<feature type="compositionally biased region" description="Low complexity" evidence="1">
    <location>
        <begin position="230"/>
        <end position="247"/>
    </location>
</feature>
<keyword evidence="3" id="KW-1185">Reference proteome</keyword>
<feature type="compositionally biased region" description="Polar residues" evidence="1">
    <location>
        <begin position="431"/>
        <end position="442"/>
    </location>
</feature>
<sequence>MPEPSSPNVHTEPSRTLEDGSQPPLGITAYSMNTQGALYETGQTAVLTLPPALPPQGPQQINSYKGITGSPEIRTISRSPLTMQSNGIHGASTLRMHARPGLWPIGLSHPDVLPSNSPYVNSRHWYPGSVLPPQSVPIYQHSGQNGEALHTLSSHCGYRSGFSPAFRAPQIAPIANTTSYISSLPHSQRYDMASNHLQPAANSLDNPGSANLAAIDQPPSQASLAKDAAAESTPLSSPAPASMSESSISQILGERALNDPDLEALMEIVQSEKPTSEAMKKFQALIDELAQKPKLHPEKQSLQPSRPLPSVVVPAPVKGHETARSAPASTPGPTPISAEATPALSSPTARFEPQSQPQCAALRSKAPSRGVIADTDPPGAVFPPESQRQAGVSGEKEVHKASGGWQPVVSLPLDQRVALTSANKSNEEQSKNLTEQHQGNMRASVETTNHGCEFGYFTSA</sequence>
<feature type="compositionally biased region" description="Polar residues" evidence="1">
    <location>
        <begin position="1"/>
        <end position="11"/>
    </location>
</feature>
<dbReference type="OrthoDB" id="5338195at2759"/>
<feature type="region of interest" description="Disordered" evidence="1">
    <location>
        <begin position="376"/>
        <end position="395"/>
    </location>
</feature>
<proteinExistence type="predicted"/>
<name>A0A2J6S6E5_HYAVF</name>
<feature type="compositionally biased region" description="Polar residues" evidence="1">
    <location>
        <begin position="343"/>
        <end position="358"/>
    </location>
</feature>
<organism evidence="2 3">
    <name type="scientific">Hyaloscypha variabilis (strain UAMH 11265 / GT02V1 / F)</name>
    <name type="common">Meliniomyces variabilis</name>
    <dbReference type="NCBI Taxonomy" id="1149755"/>
    <lineage>
        <taxon>Eukaryota</taxon>
        <taxon>Fungi</taxon>
        <taxon>Dikarya</taxon>
        <taxon>Ascomycota</taxon>
        <taxon>Pezizomycotina</taxon>
        <taxon>Leotiomycetes</taxon>
        <taxon>Helotiales</taxon>
        <taxon>Hyaloscyphaceae</taxon>
        <taxon>Hyaloscypha</taxon>
        <taxon>Hyaloscypha variabilis</taxon>
    </lineage>
</organism>
<evidence type="ECO:0000313" key="2">
    <source>
        <dbReference type="EMBL" id="PMD46342.1"/>
    </source>
</evidence>